<dbReference type="AlphaFoldDB" id="A0AAE0D036"/>
<proteinExistence type="predicted"/>
<evidence type="ECO:0000313" key="2">
    <source>
        <dbReference type="EMBL" id="KAK2734744.1"/>
    </source>
</evidence>
<sequence length="44" mass="5220">MLVSHLQTHALFRKTHLYASRVSSKNRTRKENQPMRNNREAALQ</sequence>
<comment type="caution">
    <text evidence="2">The sequence shown here is derived from an EMBL/GenBank/DDBJ whole genome shotgun (WGS) entry which is preliminary data.</text>
</comment>
<evidence type="ECO:0000256" key="1">
    <source>
        <dbReference type="SAM" id="MobiDB-lite"/>
    </source>
</evidence>
<keyword evidence="3" id="KW-1185">Reference proteome</keyword>
<gene>
    <name evidence="2" type="ORF">CKAH01_07978</name>
</gene>
<dbReference type="EMBL" id="VYYT01000456">
    <property type="protein sequence ID" value="KAK2734744.1"/>
    <property type="molecule type" value="Genomic_DNA"/>
</dbReference>
<evidence type="ECO:0000313" key="3">
    <source>
        <dbReference type="Proteomes" id="UP001281614"/>
    </source>
</evidence>
<reference evidence="2" key="1">
    <citation type="submission" date="2023-02" db="EMBL/GenBank/DDBJ databases">
        <title>Colletotrichum kahawae CIFC_Que2 genome sequencing and assembly.</title>
        <authorList>
            <person name="Baroncelli R."/>
        </authorList>
    </citation>
    <scope>NUCLEOTIDE SEQUENCE</scope>
    <source>
        <strain evidence="2">CIFC_Que2</strain>
    </source>
</reference>
<organism evidence="2 3">
    <name type="scientific">Colletotrichum kahawae</name>
    <name type="common">Coffee berry disease fungus</name>
    <dbReference type="NCBI Taxonomy" id="34407"/>
    <lineage>
        <taxon>Eukaryota</taxon>
        <taxon>Fungi</taxon>
        <taxon>Dikarya</taxon>
        <taxon>Ascomycota</taxon>
        <taxon>Pezizomycotina</taxon>
        <taxon>Sordariomycetes</taxon>
        <taxon>Hypocreomycetidae</taxon>
        <taxon>Glomerellales</taxon>
        <taxon>Glomerellaceae</taxon>
        <taxon>Colletotrichum</taxon>
        <taxon>Colletotrichum gloeosporioides species complex</taxon>
    </lineage>
</organism>
<feature type="compositionally biased region" description="Basic and acidic residues" evidence="1">
    <location>
        <begin position="29"/>
        <end position="44"/>
    </location>
</feature>
<feature type="region of interest" description="Disordered" evidence="1">
    <location>
        <begin position="21"/>
        <end position="44"/>
    </location>
</feature>
<name>A0AAE0D036_COLKA</name>
<accession>A0AAE0D036</accession>
<protein>
    <submittedName>
        <fullName evidence="2">Uncharacterized protein</fullName>
    </submittedName>
</protein>
<dbReference type="Proteomes" id="UP001281614">
    <property type="component" value="Unassembled WGS sequence"/>
</dbReference>